<sequence length="93" mass="10714">MSRQKLEKPLHNSFKNIIVKNTRGTVFKKSIDASNVTSSTAEYYFGLMDKMVNEIDEEFVVQVVTDNESAIKGSGHMLMQKRRHLYWSACFAH</sequence>
<dbReference type="PANTHER" id="PTHR32166">
    <property type="entry name" value="OSJNBA0013A04.12 PROTEIN"/>
    <property type="match status" value="1"/>
</dbReference>
<dbReference type="EMBL" id="SMMG02000007">
    <property type="protein sequence ID" value="KAA3466508.1"/>
    <property type="molecule type" value="Genomic_DNA"/>
</dbReference>
<dbReference type="Proteomes" id="UP000325315">
    <property type="component" value="Unassembled WGS sequence"/>
</dbReference>
<protein>
    <submittedName>
        <fullName evidence="2">WEB family protein</fullName>
    </submittedName>
</protein>
<dbReference type="OrthoDB" id="1000497at2759"/>
<keyword evidence="3" id="KW-1185">Reference proteome</keyword>
<dbReference type="InterPro" id="IPR007021">
    <property type="entry name" value="DUF659"/>
</dbReference>
<dbReference type="AlphaFoldDB" id="A0A5B6VBJ7"/>
<dbReference type="Pfam" id="PF04937">
    <property type="entry name" value="DUF659"/>
    <property type="match status" value="1"/>
</dbReference>
<gene>
    <name evidence="2" type="ORF">EPI10_001597</name>
</gene>
<accession>A0A5B6VBJ7</accession>
<evidence type="ECO:0000313" key="2">
    <source>
        <dbReference type="EMBL" id="KAA3466508.1"/>
    </source>
</evidence>
<name>A0A5B6VBJ7_9ROSI</name>
<reference evidence="3" key="1">
    <citation type="journal article" date="2019" name="Plant Biotechnol. J.">
        <title>Genome sequencing of the Australian wild diploid species Gossypium australe highlights disease resistance and delayed gland morphogenesis.</title>
        <authorList>
            <person name="Cai Y."/>
            <person name="Cai X."/>
            <person name="Wang Q."/>
            <person name="Wang P."/>
            <person name="Zhang Y."/>
            <person name="Cai C."/>
            <person name="Xu Y."/>
            <person name="Wang K."/>
            <person name="Zhou Z."/>
            <person name="Wang C."/>
            <person name="Geng S."/>
            <person name="Li B."/>
            <person name="Dong Q."/>
            <person name="Hou Y."/>
            <person name="Wang H."/>
            <person name="Ai P."/>
            <person name="Liu Z."/>
            <person name="Yi F."/>
            <person name="Sun M."/>
            <person name="An G."/>
            <person name="Cheng J."/>
            <person name="Zhang Y."/>
            <person name="Shi Q."/>
            <person name="Xie Y."/>
            <person name="Shi X."/>
            <person name="Chang Y."/>
            <person name="Huang F."/>
            <person name="Chen Y."/>
            <person name="Hong S."/>
            <person name="Mi L."/>
            <person name="Sun Q."/>
            <person name="Zhang L."/>
            <person name="Zhou B."/>
            <person name="Peng R."/>
            <person name="Zhang X."/>
            <person name="Liu F."/>
        </authorList>
    </citation>
    <scope>NUCLEOTIDE SEQUENCE [LARGE SCALE GENOMIC DNA]</scope>
    <source>
        <strain evidence="3">cv. PA1801</strain>
    </source>
</reference>
<dbReference type="PANTHER" id="PTHR32166:SF122">
    <property type="entry name" value="OS09G0499600 PROTEIN"/>
    <property type="match status" value="1"/>
</dbReference>
<comment type="caution">
    <text evidence="2">The sequence shown here is derived from an EMBL/GenBank/DDBJ whole genome shotgun (WGS) entry which is preliminary data.</text>
</comment>
<feature type="domain" description="DUF659" evidence="1">
    <location>
        <begin position="12"/>
        <end position="93"/>
    </location>
</feature>
<proteinExistence type="predicted"/>
<evidence type="ECO:0000313" key="3">
    <source>
        <dbReference type="Proteomes" id="UP000325315"/>
    </source>
</evidence>
<organism evidence="2 3">
    <name type="scientific">Gossypium australe</name>
    <dbReference type="NCBI Taxonomy" id="47621"/>
    <lineage>
        <taxon>Eukaryota</taxon>
        <taxon>Viridiplantae</taxon>
        <taxon>Streptophyta</taxon>
        <taxon>Embryophyta</taxon>
        <taxon>Tracheophyta</taxon>
        <taxon>Spermatophyta</taxon>
        <taxon>Magnoliopsida</taxon>
        <taxon>eudicotyledons</taxon>
        <taxon>Gunneridae</taxon>
        <taxon>Pentapetalae</taxon>
        <taxon>rosids</taxon>
        <taxon>malvids</taxon>
        <taxon>Malvales</taxon>
        <taxon>Malvaceae</taxon>
        <taxon>Malvoideae</taxon>
        <taxon>Gossypium</taxon>
    </lineage>
</organism>
<evidence type="ECO:0000259" key="1">
    <source>
        <dbReference type="Pfam" id="PF04937"/>
    </source>
</evidence>